<organism evidence="2 3">
    <name type="scientific">Rattus norvegicus</name>
    <name type="common">Rat</name>
    <dbReference type="NCBI Taxonomy" id="10116"/>
    <lineage>
        <taxon>Eukaryota</taxon>
        <taxon>Metazoa</taxon>
        <taxon>Chordata</taxon>
        <taxon>Craniata</taxon>
        <taxon>Vertebrata</taxon>
        <taxon>Euteleostomi</taxon>
        <taxon>Mammalia</taxon>
        <taxon>Eutheria</taxon>
        <taxon>Euarchontoglires</taxon>
        <taxon>Glires</taxon>
        <taxon>Rodentia</taxon>
        <taxon>Myomorpha</taxon>
        <taxon>Muroidea</taxon>
        <taxon>Muridae</taxon>
        <taxon>Murinae</taxon>
        <taxon>Rattus</taxon>
    </lineage>
</organism>
<evidence type="ECO:0000313" key="2">
    <source>
        <dbReference type="EMBL" id="EDL84087.1"/>
    </source>
</evidence>
<keyword evidence="1" id="KW-0732">Signal</keyword>
<proteinExistence type="predicted"/>
<gene>
    <name evidence="2" type="ORF">rCG_63077</name>
</gene>
<name>A6KUV0_RAT</name>
<feature type="signal peptide" evidence="1">
    <location>
        <begin position="1"/>
        <end position="27"/>
    </location>
</feature>
<evidence type="ECO:0000256" key="1">
    <source>
        <dbReference type="SAM" id="SignalP"/>
    </source>
</evidence>
<feature type="non-terminal residue" evidence="2">
    <location>
        <position position="62"/>
    </location>
</feature>
<reference evidence="3" key="1">
    <citation type="submission" date="2005-06" db="EMBL/GenBank/DDBJ databases">
        <authorList>
            <person name="Mural R.J."/>
            <person name="Li P.W."/>
            <person name="Adams M.D."/>
            <person name="Amanatides P.G."/>
            <person name="Baden-Tillson H."/>
            <person name="Barnstead M."/>
            <person name="Chin S.H."/>
            <person name="Dew I."/>
            <person name="Evans C.A."/>
            <person name="Ferriera S."/>
            <person name="Flanigan M."/>
            <person name="Fosler C."/>
            <person name="Glodek A."/>
            <person name="Gu Z."/>
            <person name="Holt R.A."/>
            <person name="Jennings D."/>
            <person name="Kraft C.L."/>
            <person name="Lu F."/>
            <person name="Nguyen T."/>
            <person name="Nusskern D.R."/>
            <person name="Pfannkoch C.M."/>
            <person name="Sitter C."/>
            <person name="Sutton G.G."/>
            <person name="Venter J.C."/>
            <person name="Wang Z."/>
            <person name="Woodage T."/>
            <person name="Zheng X.H."/>
            <person name="Zhong F."/>
        </authorList>
    </citation>
    <scope>NUCLEOTIDE SEQUENCE [LARGE SCALE GENOMIC DNA]</scope>
    <source>
        <strain>BN</strain>
        <strain evidence="3">Sprague-Dawley</strain>
    </source>
</reference>
<feature type="chain" id="PRO_5039944261" evidence="1">
    <location>
        <begin position="28"/>
        <end position="62"/>
    </location>
</feature>
<dbReference type="EMBL" id="CH474429">
    <property type="protein sequence ID" value="EDL84087.1"/>
    <property type="molecule type" value="Genomic_DNA"/>
</dbReference>
<sequence>MSRQMRKTAAFCLLALVLHSLPQHIAAAGATRSESVWDGGGCLSQDGSQETRCWKAWKAVHT</sequence>
<evidence type="ECO:0000313" key="3">
    <source>
        <dbReference type="Proteomes" id="UP000234681"/>
    </source>
</evidence>
<dbReference type="AlphaFoldDB" id="A6KUV0"/>
<protein>
    <submittedName>
        <fullName evidence="2">RCG63077</fullName>
    </submittedName>
</protein>
<accession>A6KUV0</accession>
<dbReference type="Proteomes" id="UP000234681">
    <property type="component" value="Unassembled WGS sequence"/>
</dbReference>